<protein>
    <recommendedName>
        <fullName evidence="10">VPS37 C-terminal domain-containing protein</fullName>
    </recommendedName>
</protein>
<evidence type="ECO:0000313" key="12">
    <source>
        <dbReference type="Proteomes" id="UP001046870"/>
    </source>
</evidence>
<keyword evidence="4" id="KW-0967">Endosome</keyword>
<dbReference type="GO" id="GO:0006623">
    <property type="term" value="P:protein targeting to vacuole"/>
    <property type="evidence" value="ECO:0007669"/>
    <property type="project" value="TreeGrafter"/>
</dbReference>
<keyword evidence="8" id="KW-0175">Coiled coil</keyword>
<feature type="region of interest" description="Disordered" evidence="9">
    <location>
        <begin position="171"/>
        <end position="262"/>
    </location>
</feature>
<evidence type="ECO:0000256" key="8">
    <source>
        <dbReference type="SAM" id="Coils"/>
    </source>
</evidence>
<comment type="subcellular location">
    <subcellularLocation>
        <location evidence="1">Late endosome membrane</location>
        <topology evidence="1">Peripheral membrane protein</topology>
    </subcellularLocation>
</comment>
<dbReference type="GO" id="GO:0043162">
    <property type="term" value="P:ubiquitin-dependent protein catabolic process via the multivesicular body sorting pathway"/>
    <property type="evidence" value="ECO:0007669"/>
    <property type="project" value="TreeGrafter"/>
</dbReference>
<sequence length="262" mass="29087">MSCGGVLMEKVQDLSQSELQDLVDNAEKVESMVLESDEIQTMQLEREMALASNRSLAEQNLSLKPRLERERDRLVEKYSELEGVRERYRQLCTQRDGIMGQVTPEGLLSRLQTEGANTEAESETLADHFLEGSLSLDSFLERFLSLRCLAHKRRVRIEKLQEILRQKREDGAPLGAVTSQQNASQEAAAPSPWQPPLPHQQQQTEVQQNSDADAKPNHISFSSPAQPVTSPSALHSVPCVPPEPAPAGRARVPPSPRGSSHP</sequence>
<dbReference type="OrthoDB" id="10004364at2759"/>
<dbReference type="EMBL" id="JAFDVH010000020">
    <property type="protein sequence ID" value="KAG7458510.1"/>
    <property type="molecule type" value="Genomic_DNA"/>
</dbReference>
<reference evidence="11" key="1">
    <citation type="submission" date="2021-01" db="EMBL/GenBank/DDBJ databases">
        <authorList>
            <person name="Zahm M."/>
            <person name="Roques C."/>
            <person name="Cabau C."/>
            <person name="Klopp C."/>
            <person name="Donnadieu C."/>
            <person name="Jouanno E."/>
            <person name="Lampietro C."/>
            <person name="Louis A."/>
            <person name="Herpin A."/>
            <person name="Echchiki A."/>
            <person name="Berthelot C."/>
            <person name="Parey E."/>
            <person name="Roest-Crollius H."/>
            <person name="Braasch I."/>
            <person name="Postlethwait J."/>
            <person name="Bobe J."/>
            <person name="Montfort J."/>
            <person name="Bouchez O."/>
            <person name="Begum T."/>
            <person name="Mejri S."/>
            <person name="Adams A."/>
            <person name="Chen W.-J."/>
            <person name="Guiguen Y."/>
        </authorList>
    </citation>
    <scope>NUCLEOTIDE SEQUENCE</scope>
    <source>
        <strain evidence="11">YG-15Mar2019-1</strain>
        <tissue evidence="11">Brain</tissue>
    </source>
</reference>
<dbReference type="AlphaFoldDB" id="A0A9D3PEM6"/>
<keyword evidence="12" id="KW-1185">Reference proteome</keyword>
<dbReference type="InterPro" id="IPR029012">
    <property type="entry name" value="Helix_hairpin_bin_sf"/>
</dbReference>
<proteinExistence type="inferred from homology"/>
<keyword evidence="3 7" id="KW-0813">Transport</keyword>
<dbReference type="Pfam" id="PF07200">
    <property type="entry name" value="Mod_r"/>
    <property type="match status" value="1"/>
</dbReference>
<evidence type="ECO:0000313" key="11">
    <source>
        <dbReference type="EMBL" id="KAG7458510.1"/>
    </source>
</evidence>
<comment type="caution">
    <text evidence="11">The sequence shown here is derived from an EMBL/GenBank/DDBJ whole genome shotgun (WGS) entry which is preliminary data.</text>
</comment>
<comment type="similarity">
    <text evidence="2">Belongs to the VPS37 family.</text>
</comment>
<keyword evidence="5 7" id="KW-0653">Protein transport</keyword>
<evidence type="ECO:0000256" key="4">
    <source>
        <dbReference type="ARBA" id="ARBA00022753"/>
    </source>
</evidence>
<dbReference type="Gene3D" id="1.10.287.660">
    <property type="entry name" value="Helix hairpin bin"/>
    <property type="match status" value="1"/>
</dbReference>
<comment type="function">
    <text evidence="6">Component of the ESCRT-I complex, a regulator of vesicular trafficking process. Required for the sorting of endocytic ubiquitinated cargos into multivesicular bodies. May be involved in cell growth and differentiation.</text>
</comment>
<evidence type="ECO:0000256" key="5">
    <source>
        <dbReference type="ARBA" id="ARBA00022927"/>
    </source>
</evidence>
<accession>A0A9D3PEM6</accession>
<dbReference type="Proteomes" id="UP001046870">
    <property type="component" value="Chromosome 20"/>
</dbReference>
<evidence type="ECO:0000256" key="1">
    <source>
        <dbReference type="ARBA" id="ARBA00004633"/>
    </source>
</evidence>
<name>A0A9D3PEM6_MEGAT</name>
<gene>
    <name evidence="11" type="ORF">MATL_G00221070</name>
</gene>
<dbReference type="GO" id="GO:0031902">
    <property type="term" value="C:late endosome membrane"/>
    <property type="evidence" value="ECO:0007669"/>
    <property type="project" value="UniProtKB-SubCell"/>
</dbReference>
<evidence type="ECO:0000256" key="6">
    <source>
        <dbReference type="ARBA" id="ARBA00025010"/>
    </source>
</evidence>
<feature type="coiled-coil region" evidence="8">
    <location>
        <begin position="34"/>
        <end position="91"/>
    </location>
</feature>
<dbReference type="PANTHER" id="PTHR13678">
    <property type="entry name" value="VACUOLAR PROTEIN SORTING-ASSOCIATED PROTEIN 37"/>
    <property type="match status" value="1"/>
</dbReference>
<dbReference type="InterPro" id="IPR037202">
    <property type="entry name" value="ESCRT_assembly_dom"/>
</dbReference>
<dbReference type="PROSITE" id="PS51314">
    <property type="entry name" value="VPS37_C"/>
    <property type="match status" value="1"/>
</dbReference>
<evidence type="ECO:0000256" key="3">
    <source>
        <dbReference type="ARBA" id="ARBA00022448"/>
    </source>
</evidence>
<evidence type="ECO:0000259" key="10">
    <source>
        <dbReference type="PROSITE" id="PS51314"/>
    </source>
</evidence>
<feature type="non-terminal residue" evidence="11">
    <location>
        <position position="262"/>
    </location>
</feature>
<feature type="domain" description="VPS37 C-terminal" evidence="10">
    <location>
        <begin position="85"/>
        <end position="174"/>
    </location>
</feature>
<dbReference type="SUPFAM" id="SSF140111">
    <property type="entry name" value="Endosomal sorting complex assembly domain"/>
    <property type="match status" value="1"/>
</dbReference>
<evidence type="ECO:0000256" key="9">
    <source>
        <dbReference type="SAM" id="MobiDB-lite"/>
    </source>
</evidence>
<evidence type="ECO:0000256" key="2">
    <source>
        <dbReference type="ARBA" id="ARBA00007617"/>
    </source>
</evidence>
<evidence type="ECO:0000256" key="7">
    <source>
        <dbReference type="PROSITE-ProRule" id="PRU00646"/>
    </source>
</evidence>
<dbReference type="GO" id="GO:0006612">
    <property type="term" value="P:protein targeting to membrane"/>
    <property type="evidence" value="ECO:0007669"/>
    <property type="project" value="TreeGrafter"/>
</dbReference>
<dbReference type="GO" id="GO:0000813">
    <property type="term" value="C:ESCRT I complex"/>
    <property type="evidence" value="ECO:0007669"/>
    <property type="project" value="TreeGrafter"/>
</dbReference>
<dbReference type="PANTHER" id="PTHR13678:SF12">
    <property type="entry name" value="VACUOLAR PROTEIN SORTING-ASSOCIATED PROTEIN 37D"/>
    <property type="match status" value="1"/>
</dbReference>
<feature type="compositionally biased region" description="Polar residues" evidence="9">
    <location>
        <begin position="219"/>
        <end position="233"/>
    </location>
</feature>
<organism evidence="11 12">
    <name type="scientific">Megalops atlanticus</name>
    <name type="common">Tarpon</name>
    <name type="synonym">Clupea gigantea</name>
    <dbReference type="NCBI Taxonomy" id="7932"/>
    <lineage>
        <taxon>Eukaryota</taxon>
        <taxon>Metazoa</taxon>
        <taxon>Chordata</taxon>
        <taxon>Craniata</taxon>
        <taxon>Vertebrata</taxon>
        <taxon>Euteleostomi</taxon>
        <taxon>Actinopterygii</taxon>
        <taxon>Neopterygii</taxon>
        <taxon>Teleostei</taxon>
        <taxon>Elopiformes</taxon>
        <taxon>Megalopidae</taxon>
        <taxon>Megalops</taxon>
    </lineage>
</organism>
<dbReference type="InterPro" id="IPR009851">
    <property type="entry name" value="Mod_r"/>
</dbReference>